<organism evidence="2 3">
    <name type="scientific">Pseudacidovorax intermedius</name>
    <dbReference type="NCBI Taxonomy" id="433924"/>
    <lineage>
        <taxon>Bacteria</taxon>
        <taxon>Pseudomonadati</taxon>
        <taxon>Pseudomonadota</taxon>
        <taxon>Betaproteobacteria</taxon>
        <taxon>Burkholderiales</taxon>
        <taxon>Comamonadaceae</taxon>
        <taxon>Pseudacidovorax</taxon>
    </lineage>
</organism>
<accession>A0A147HCS5</accession>
<dbReference type="RefSeq" id="WP_058640018.1">
    <property type="nucleotide sequence ID" value="NZ_LDSL01000002.1"/>
</dbReference>
<evidence type="ECO:0000259" key="1">
    <source>
        <dbReference type="Pfam" id="PF14534"/>
    </source>
</evidence>
<dbReference type="InterPro" id="IPR027843">
    <property type="entry name" value="DUF4440"/>
</dbReference>
<protein>
    <submittedName>
        <fullName evidence="2">Cytochrome P450</fullName>
    </submittedName>
</protein>
<sequence>MNELEEVKTCEAQLRLAMLSSDVEGLSALIDEGLVFTGPDGSVLGKAQDLSAHQSGLLKLERLDVLSCDLHRVENMVFTTTKAKLVGRFGDMRIDGIHAYTRLWSRASGQWQVVAGQVGRIA</sequence>
<reference evidence="2 3" key="1">
    <citation type="journal article" date="2016" name="Front. Microbiol.">
        <title>Genomic Resource of Rice Seed Associated Bacteria.</title>
        <authorList>
            <person name="Midha S."/>
            <person name="Bansal K."/>
            <person name="Sharma S."/>
            <person name="Kumar N."/>
            <person name="Patil P.P."/>
            <person name="Chaudhry V."/>
            <person name="Patil P.B."/>
        </authorList>
    </citation>
    <scope>NUCLEOTIDE SEQUENCE [LARGE SCALE GENOMIC DNA]</scope>
    <source>
        <strain evidence="2 3">NS331</strain>
    </source>
</reference>
<gene>
    <name evidence="2" type="ORF">NS331_00225</name>
</gene>
<dbReference type="EMBL" id="LDSL01000002">
    <property type="protein sequence ID" value="KTT27958.1"/>
    <property type="molecule type" value="Genomic_DNA"/>
</dbReference>
<dbReference type="Gene3D" id="3.10.450.50">
    <property type="match status" value="1"/>
</dbReference>
<dbReference type="PATRIC" id="fig|433924.3.peg.2094"/>
<name>A0A147HCS5_9BURK</name>
<keyword evidence="3" id="KW-1185">Reference proteome</keyword>
<dbReference type="SUPFAM" id="SSF54427">
    <property type="entry name" value="NTF2-like"/>
    <property type="match status" value="1"/>
</dbReference>
<evidence type="ECO:0000313" key="2">
    <source>
        <dbReference type="EMBL" id="KTT27958.1"/>
    </source>
</evidence>
<evidence type="ECO:0000313" key="3">
    <source>
        <dbReference type="Proteomes" id="UP000072741"/>
    </source>
</evidence>
<proteinExistence type="predicted"/>
<comment type="caution">
    <text evidence="2">The sequence shown here is derived from an EMBL/GenBank/DDBJ whole genome shotgun (WGS) entry which is preliminary data.</text>
</comment>
<dbReference type="AlphaFoldDB" id="A0A147HCS5"/>
<dbReference type="Pfam" id="PF14534">
    <property type="entry name" value="DUF4440"/>
    <property type="match status" value="1"/>
</dbReference>
<dbReference type="Proteomes" id="UP000072741">
    <property type="component" value="Unassembled WGS sequence"/>
</dbReference>
<feature type="domain" description="DUF4440" evidence="1">
    <location>
        <begin position="8"/>
        <end position="113"/>
    </location>
</feature>
<dbReference type="InterPro" id="IPR032710">
    <property type="entry name" value="NTF2-like_dom_sf"/>
</dbReference>
<dbReference type="OrthoDB" id="5383110at2"/>